<evidence type="ECO:0000256" key="7">
    <source>
        <dbReference type="ARBA" id="ARBA00023315"/>
    </source>
</evidence>
<evidence type="ECO:0000256" key="4">
    <source>
        <dbReference type="ARBA" id="ARBA00022857"/>
    </source>
</evidence>
<dbReference type="InterPro" id="IPR016035">
    <property type="entry name" value="Acyl_Trfase/lysoPLipase"/>
</dbReference>
<evidence type="ECO:0000313" key="14">
    <source>
        <dbReference type="Proteomes" id="UP000800039"/>
    </source>
</evidence>
<dbReference type="InterPro" id="IPR018201">
    <property type="entry name" value="Ketoacyl_synth_AS"/>
</dbReference>
<dbReference type="SUPFAM" id="SSF50129">
    <property type="entry name" value="GroES-like"/>
    <property type="match status" value="1"/>
</dbReference>
<dbReference type="InterPro" id="IPR020843">
    <property type="entry name" value="ER"/>
</dbReference>
<feature type="domain" description="Carrier" evidence="10">
    <location>
        <begin position="2397"/>
        <end position="2475"/>
    </location>
</feature>
<evidence type="ECO:0000313" key="13">
    <source>
        <dbReference type="EMBL" id="KAF1843183.1"/>
    </source>
</evidence>
<dbReference type="CDD" id="cd02440">
    <property type="entry name" value="AdoMet_MTases"/>
    <property type="match status" value="1"/>
</dbReference>
<dbReference type="PANTHER" id="PTHR43775:SF50">
    <property type="entry name" value="HIGHLY REDUCING POLYKETIDE SYNTHASE SRDA"/>
    <property type="match status" value="1"/>
</dbReference>
<dbReference type="Gene3D" id="3.40.47.10">
    <property type="match status" value="1"/>
</dbReference>
<dbReference type="PROSITE" id="PS00606">
    <property type="entry name" value="KS3_1"/>
    <property type="match status" value="1"/>
</dbReference>
<evidence type="ECO:0000256" key="2">
    <source>
        <dbReference type="ARBA" id="ARBA00022553"/>
    </source>
</evidence>
<evidence type="ECO:0000259" key="10">
    <source>
        <dbReference type="PROSITE" id="PS50075"/>
    </source>
</evidence>
<dbReference type="CDD" id="cd05195">
    <property type="entry name" value="enoyl_red"/>
    <property type="match status" value="1"/>
</dbReference>
<evidence type="ECO:0000256" key="6">
    <source>
        <dbReference type="ARBA" id="ARBA00023268"/>
    </source>
</evidence>
<dbReference type="GO" id="GO:0044550">
    <property type="term" value="P:secondary metabolite biosynthetic process"/>
    <property type="evidence" value="ECO:0007669"/>
    <property type="project" value="TreeGrafter"/>
</dbReference>
<dbReference type="Pfam" id="PF02801">
    <property type="entry name" value="Ketoacyl-synt_C"/>
    <property type="match status" value="1"/>
</dbReference>
<dbReference type="SUPFAM" id="SSF51735">
    <property type="entry name" value="NAD(P)-binding Rossmann-fold domains"/>
    <property type="match status" value="2"/>
</dbReference>
<dbReference type="InterPro" id="IPR014031">
    <property type="entry name" value="Ketoacyl_synth_C"/>
</dbReference>
<dbReference type="Pfam" id="PF21089">
    <property type="entry name" value="PKS_DH_N"/>
    <property type="match status" value="1"/>
</dbReference>
<dbReference type="Gene3D" id="3.40.50.150">
    <property type="entry name" value="Vaccinia Virus protein VP39"/>
    <property type="match status" value="1"/>
</dbReference>
<dbReference type="SMART" id="SM00829">
    <property type="entry name" value="PKS_ER"/>
    <property type="match status" value="1"/>
</dbReference>
<dbReference type="InterPro" id="IPR036291">
    <property type="entry name" value="NAD(P)-bd_dom_sf"/>
</dbReference>
<dbReference type="Gene3D" id="3.40.50.720">
    <property type="entry name" value="NAD(P)-binding Rossmann-like Domain"/>
    <property type="match status" value="2"/>
</dbReference>
<organism evidence="13 14">
    <name type="scientific">Cucurbitaria berberidis CBS 394.84</name>
    <dbReference type="NCBI Taxonomy" id="1168544"/>
    <lineage>
        <taxon>Eukaryota</taxon>
        <taxon>Fungi</taxon>
        <taxon>Dikarya</taxon>
        <taxon>Ascomycota</taxon>
        <taxon>Pezizomycotina</taxon>
        <taxon>Dothideomycetes</taxon>
        <taxon>Pleosporomycetidae</taxon>
        <taxon>Pleosporales</taxon>
        <taxon>Pleosporineae</taxon>
        <taxon>Cucurbitariaceae</taxon>
        <taxon>Cucurbitaria</taxon>
    </lineage>
</organism>
<dbReference type="InterPro" id="IPR057326">
    <property type="entry name" value="KR_dom"/>
</dbReference>
<dbReference type="Pfam" id="PF13602">
    <property type="entry name" value="ADH_zinc_N_2"/>
    <property type="match status" value="1"/>
</dbReference>
<dbReference type="InterPro" id="IPR020807">
    <property type="entry name" value="PKS_DH"/>
</dbReference>
<dbReference type="Gene3D" id="3.90.180.10">
    <property type="entry name" value="Medium-chain alcohol dehydrogenases, catalytic domain"/>
    <property type="match status" value="1"/>
</dbReference>
<dbReference type="SUPFAM" id="SSF52151">
    <property type="entry name" value="FabD/lysophospholipase-like"/>
    <property type="match status" value="1"/>
</dbReference>
<feature type="region of interest" description="Disordered" evidence="9">
    <location>
        <begin position="1"/>
        <end position="23"/>
    </location>
</feature>
<dbReference type="PROSITE" id="PS00012">
    <property type="entry name" value="PHOSPHOPANTETHEINE"/>
    <property type="match status" value="1"/>
</dbReference>
<dbReference type="OrthoDB" id="329835at2759"/>
<protein>
    <submittedName>
        <fullName evidence="13">Polyketide synthase</fullName>
    </submittedName>
</protein>
<dbReference type="SMART" id="SM00827">
    <property type="entry name" value="PKS_AT"/>
    <property type="match status" value="1"/>
</dbReference>
<dbReference type="Pfam" id="PF08659">
    <property type="entry name" value="KR"/>
    <property type="match status" value="1"/>
</dbReference>
<feature type="active site" description="Proton donor; for dehydratase activity" evidence="8">
    <location>
        <position position="1096"/>
    </location>
</feature>
<dbReference type="Pfam" id="PF14765">
    <property type="entry name" value="PS-DH"/>
    <property type="match status" value="1"/>
</dbReference>
<gene>
    <name evidence="13" type="ORF">K460DRAFT_387332</name>
</gene>
<dbReference type="SUPFAM" id="SSF55048">
    <property type="entry name" value="Probable ACP-binding domain of malonyl-CoA ACP transacylase"/>
    <property type="match status" value="1"/>
</dbReference>
<dbReference type="GO" id="GO:0031177">
    <property type="term" value="F:phosphopantetheine binding"/>
    <property type="evidence" value="ECO:0007669"/>
    <property type="project" value="InterPro"/>
</dbReference>
<dbReference type="InterPro" id="IPR016039">
    <property type="entry name" value="Thiolase-like"/>
</dbReference>
<dbReference type="GeneID" id="63852890"/>
<dbReference type="InterPro" id="IPR016036">
    <property type="entry name" value="Malonyl_transacylase_ACP-bd"/>
</dbReference>
<dbReference type="Pfam" id="PF00698">
    <property type="entry name" value="Acyl_transf_1"/>
    <property type="match status" value="1"/>
</dbReference>
<name>A0A9P4GC70_9PLEO</name>
<feature type="region of interest" description="N-terminal hotdog fold" evidence="8">
    <location>
        <begin position="880"/>
        <end position="1019"/>
    </location>
</feature>
<evidence type="ECO:0000256" key="8">
    <source>
        <dbReference type="PROSITE-ProRule" id="PRU01363"/>
    </source>
</evidence>
<reference evidence="13" key="1">
    <citation type="submission" date="2020-01" db="EMBL/GenBank/DDBJ databases">
        <authorList>
            <consortium name="DOE Joint Genome Institute"/>
            <person name="Haridas S."/>
            <person name="Albert R."/>
            <person name="Binder M."/>
            <person name="Bloem J."/>
            <person name="Labutti K."/>
            <person name="Salamov A."/>
            <person name="Andreopoulos B."/>
            <person name="Baker S.E."/>
            <person name="Barry K."/>
            <person name="Bills G."/>
            <person name="Bluhm B.H."/>
            <person name="Cannon C."/>
            <person name="Castanera R."/>
            <person name="Culley D.E."/>
            <person name="Daum C."/>
            <person name="Ezra D."/>
            <person name="Gonzalez J.B."/>
            <person name="Henrissat B."/>
            <person name="Kuo A."/>
            <person name="Liang C."/>
            <person name="Lipzen A."/>
            <person name="Lutzoni F."/>
            <person name="Magnuson J."/>
            <person name="Mondo S."/>
            <person name="Nolan M."/>
            <person name="Ohm R."/>
            <person name="Pangilinan J."/>
            <person name="Park H.-J."/>
            <person name="Ramirez L."/>
            <person name="Alfaro M."/>
            <person name="Sun H."/>
            <person name="Tritt A."/>
            <person name="Yoshinaga Y."/>
            <person name="Zwiers L.-H."/>
            <person name="Turgeon B.G."/>
            <person name="Goodwin S.B."/>
            <person name="Spatafora J.W."/>
            <person name="Crous P.W."/>
            <person name="Grigoriev I.V."/>
        </authorList>
    </citation>
    <scope>NUCLEOTIDE SEQUENCE</scope>
    <source>
        <strain evidence="13">CBS 394.84</strain>
    </source>
</reference>
<dbReference type="InterPro" id="IPR014030">
    <property type="entry name" value="Ketoacyl_synth_N"/>
</dbReference>
<evidence type="ECO:0000256" key="1">
    <source>
        <dbReference type="ARBA" id="ARBA00022450"/>
    </source>
</evidence>
<dbReference type="Pfam" id="PF16197">
    <property type="entry name" value="KAsynt_C_assoc"/>
    <property type="match status" value="1"/>
</dbReference>
<keyword evidence="3" id="KW-0808">Transferase</keyword>
<feature type="domain" description="Ketosynthase family 3 (KS3)" evidence="11">
    <location>
        <begin position="36"/>
        <end position="461"/>
    </location>
</feature>
<keyword evidence="6" id="KW-0511">Multifunctional enzyme</keyword>
<dbReference type="InterPro" id="IPR001227">
    <property type="entry name" value="Ac_transferase_dom_sf"/>
</dbReference>
<dbReference type="SMART" id="SM00822">
    <property type="entry name" value="PKS_KR"/>
    <property type="match status" value="1"/>
</dbReference>
<dbReference type="InterPro" id="IPR049551">
    <property type="entry name" value="PKS_DH_C"/>
</dbReference>
<dbReference type="InterPro" id="IPR029063">
    <property type="entry name" value="SAM-dependent_MTases_sf"/>
</dbReference>
<dbReference type="EMBL" id="ML976617">
    <property type="protein sequence ID" value="KAF1843183.1"/>
    <property type="molecule type" value="Genomic_DNA"/>
</dbReference>
<dbReference type="InterPro" id="IPR020806">
    <property type="entry name" value="PKS_PP-bd"/>
</dbReference>
<keyword evidence="4" id="KW-0521">NADP</keyword>
<dbReference type="InterPro" id="IPR049552">
    <property type="entry name" value="PKS_DH_N"/>
</dbReference>
<dbReference type="Pfam" id="PF00109">
    <property type="entry name" value="ketoacyl-synt"/>
    <property type="match status" value="1"/>
</dbReference>
<keyword evidence="14" id="KW-1185">Reference proteome</keyword>
<dbReference type="GO" id="GO:0008168">
    <property type="term" value="F:methyltransferase activity"/>
    <property type="evidence" value="ECO:0007669"/>
    <property type="project" value="UniProtKB-KW"/>
</dbReference>
<dbReference type="InterPro" id="IPR014043">
    <property type="entry name" value="Acyl_transferase_dom"/>
</dbReference>
<evidence type="ECO:0000256" key="3">
    <source>
        <dbReference type="ARBA" id="ARBA00022679"/>
    </source>
</evidence>
<dbReference type="InterPro" id="IPR009081">
    <property type="entry name" value="PP-bd_ACP"/>
</dbReference>
<dbReference type="GO" id="GO:0016491">
    <property type="term" value="F:oxidoreductase activity"/>
    <property type="evidence" value="ECO:0007669"/>
    <property type="project" value="UniProtKB-KW"/>
</dbReference>
<feature type="domain" description="PKS/mFAS DH" evidence="12">
    <location>
        <begin position="880"/>
        <end position="1184"/>
    </location>
</feature>
<dbReference type="SMART" id="SM00825">
    <property type="entry name" value="PKS_KS"/>
    <property type="match status" value="1"/>
</dbReference>
<dbReference type="GO" id="GO:0032259">
    <property type="term" value="P:methylation"/>
    <property type="evidence" value="ECO:0007669"/>
    <property type="project" value="UniProtKB-KW"/>
</dbReference>
<dbReference type="Gene3D" id="3.40.366.10">
    <property type="entry name" value="Malonyl-Coenzyme A Acyl Carrier Protein, domain 2"/>
    <property type="match status" value="1"/>
</dbReference>
<keyword evidence="1" id="KW-0596">Phosphopantetheine</keyword>
<dbReference type="Proteomes" id="UP000800039">
    <property type="component" value="Unassembled WGS sequence"/>
</dbReference>
<dbReference type="InterPro" id="IPR020841">
    <property type="entry name" value="PKS_Beta-ketoAc_synthase_dom"/>
</dbReference>
<dbReference type="SUPFAM" id="SSF53901">
    <property type="entry name" value="Thiolase-like"/>
    <property type="match status" value="1"/>
</dbReference>
<dbReference type="InterPro" id="IPR013154">
    <property type="entry name" value="ADH-like_N"/>
</dbReference>
<dbReference type="InterPro" id="IPR036736">
    <property type="entry name" value="ACP-like_sf"/>
</dbReference>
<dbReference type="InterPro" id="IPR006162">
    <property type="entry name" value="Ppantetheine_attach_site"/>
</dbReference>
<dbReference type="PROSITE" id="PS52004">
    <property type="entry name" value="KS3_2"/>
    <property type="match status" value="1"/>
</dbReference>
<dbReference type="GO" id="GO:0004315">
    <property type="term" value="F:3-oxoacyl-[acyl-carrier-protein] synthase activity"/>
    <property type="evidence" value="ECO:0007669"/>
    <property type="project" value="InterPro"/>
</dbReference>
<feature type="compositionally biased region" description="Polar residues" evidence="9">
    <location>
        <begin position="9"/>
        <end position="20"/>
    </location>
</feature>
<keyword evidence="7" id="KW-0012">Acyltransferase</keyword>
<dbReference type="PROSITE" id="PS50075">
    <property type="entry name" value="CARRIER"/>
    <property type="match status" value="1"/>
</dbReference>
<feature type="region of interest" description="C-terminal hotdog fold" evidence="8">
    <location>
        <begin position="1030"/>
        <end position="1184"/>
    </location>
</feature>
<evidence type="ECO:0000256" key="9">
    <source>
        <dbReference type="SAM" id="MobiDB-lite"/>
    </source>
</evidence>
<keyword evidence="5" id="KW-0560">Oxidoreductase</keyword>
<dbReference type="SMART" id="SM00826">
    <property type="entry name" value="PKS_DH"/>
    <property type="match status" value="1"/>
</dbReference>
<dbReference type="Pfam" id="PF08240">
    <property type="entry name" value="ADH_N"/>
    <property type="match status" value="1"/>
</dbReference>
<dbReference type="GO" id="GO:0004312">
    <property type="term" value="F:fatty acid synthase activity"/>
    <property type="evidence" value="ECO:0007669"/>
    <property type="project" value="TreeGrafter"/>
</dbReference>
<accession>A0A9P4GC70</accession>
<dbReference type="GO" id="GO:0006633">
    <property type="term" value="P:fatty acid biosynthetic process"/>
    <property type="evidence" value="ECO:0007669"/>
    <property type="project" value="InterPro"/>
</dbReference>
<dbReference type="PROSITE" id="PS52019">
    <property type="entry name" value="PKS_MFAS_DH"/>
    <property type="match status" value="1"/>
</dbReference>
<comment type="caution">
    <text evidence="13">The sequence shown here is derived from an EMBL/GenBank/DDBJ whole genome shotgun (WGS) entry which is preliminary data.</text>
</comment>
<dbReference type="InterPro" id="IPR013217">
    <property type="entry name" value="Methyltransf_12"/>
</dbReference>
<dbReference type="SUPFAM" id="SSF47336">
    <property type="entry name" value="ACP-like"/>
    <property type="match status" value="1"/>
</dbReference>
<dbReference type="SUPFAM" id="SSF53335">
    <property type="entry name" value="S-adenosyl-L-methionine-dependent methyltransferases"/>
    <property type="match status" value="1"/>
</dbReference>
<dbReference type="PANTHER" id="PTHR43775">
    <property type="entry name" value="FATTY ACID SYNTHASE"/>
    <property type="match status" value="1"/>
</dbReference>
<evidence type="ECO:0000259" key="12">
    <source>
        <dbReference type="PROSITE" id="PS52019"/>
    </source>
</evidence>
<dbReference type="InterPro" id="IPR013968">
    <property type="entry name" value="PKS_KR"/>
</dbReference>
<dbReference type="Pfam" id="PF23297">
    <property type="entry name" value="ACP_SdgA_C"/>
    <property type="match status" value="1"/>
</dbReference>
<dbReference type="InterPro" id="IPR050091">
    <property type="entry name" value="PKS_NRPS_Biosynth_Enz"/>
</dbReference>
<dbReference type="Pfam" id="PF08242">
    <property type="entry name" value="Methyltransf_12"/>
    <property type="match status" value="1"/>
</dbReference>
<dbReference type="InterPro" id="IPR042104">
    <property type="entry name" value="PKS_dehydratase_sf"/>
</dbReference>
<dbReference type="InterPro" id="IPR011032">
    <property type="entry name" value="GroES-like_sf"/>
</dbReference>
<proteinExistence type="predicted"/>
<dbReference type="CDD" id="cd00833">
    <property type="entry name" value="PKS"/>
    <property type="match status" value="1"/>
</dbReference>
<dbReference type="RefSeq" id="XP_040785746.1">
    <property type="nucleotide sequence ID" value="XM_040935639.1"/>
</dbReference>
<sequence>MTPHASYPYSDQPSPGSATECSDKAEYPSNSECALDDTVAIVGMGCRWPGGVTTPSQLWDLLANGKSGYSDFDDDSKLNIPGFYHPNPQRPGSTPARGAYQLREDPKLFDHAFFGITPTETLTLDPQHRKLLEVVYEAFEDAGEPWEKFSGSRTGVFVGNFTADHNLMQSRDIDNLLPYSTTGGSTSILSNRINYIFNLHGPSLTLDTACSSSLYALHLAVNAIKNGDCDSAIVGAGNLILSPDLHLSLSKLGALSPTTTCHVFDAAADGYARGEGFAAFYLKKTSDAVAGSYPIRSVVRGTAINSNGRTAGITHPSAEGQVEVIRQAYANANLDPSMTGYFEAHGTGTQVGDPTEINAIGQVFSQSSGTSDLRIGSVKSNIGHTEAASGMAGLMKAVLSMENELIPPTIGIRRLNPRIDFKGARVRPVTRLEPWPVDRLRRVSINSFGYGGANGHCVLDDVSVALPGGTRRMVILPFSAKEETALKENMQAISNVMYDSDLADLIYTLSARRSRFKHRDYCVVDAQRSSANLDIKTTTPSKPVAGQKPNIGLVFTGQGAQWEGMGAELFEYAVFRNSIAHQDSTLASLSNAPSWSIYDIISGKLRDRLHEPMISQAVCTALQVALIDLLRSWKMEWIGAAYAAGLVTAAEAITIAYCRGLAVASNKKSGLMLAVGLGRDEIEPIAAVNSPASVTLSGDTAPAMELFEILLSKGVFAKLLQTGRNAYHSHHMASVGDTYLNVIDSTSSSARRQECEWFSSATPDKPRDGLKLDPMYWRWNLQAPVQFSRAVENMMASTTAKSPLRQILFHLGKEFSYLPTLRRHEDGMHAPIDLRIANSTDKVDEKGNLLGYEHGSIYGPIIYHENRLSKENRLRKHLKHDILGSKQLGGSRLRPSWRNVLRIKDIPWLSHHRLAPQAVFPASAYICMAIEAAAQFFHDEDIINSAAGFTIRNLLLNSALVIPENDAGVEVILDLDASKTMQSKDKMTWCTFKISSIVVGTDTWTEHCSGIIKPNTKRDTPALMSDAMDRRTISASKWYKRFRDVGLDYGESFRRLTELSSDPLLNVAQAKVALQTTSELFNGPESAYLIHPAALDMCAQLALIAAHGGQVEQMSTAYVPSFVGELTIWAPTTHGHDFGTATAKGACRGLRGAYAKAQLVNTSGELMLDIIDIRCTAYSGVSQEQRSVEKASGSPYMRLVWKPYLEKMSWEQARTLFPPTETTGGMENMFADVDKLGALMVIDIAENFGDHASDLDLTDHFQKFLAWAGRMANSASSMAIEAAATSSADRISLINELCIKLQDVVEVPISKRIYDNLDNILTGTKSSLEVIRQDDSHSKMYNSGLGISAAYTQLERIVDLLAHANPGMNILEIGAGTGGATRVALRTLDGENYLRRYHTYTFTDVSHGYFLEARKEFSQYHGLDFGVLDIEQAPSSQGFEPIYDLVIASCSIHVTKDINLTLSNARSLLQPGGKLLILECTQPKITHGLVLGTLPDYWIGTEEARKDSPFLPVEAWQTMLCEAGFSGIDIELDDYPQPYTMISTFLTSAVEVGTLPVALDQALSELDSTPVQIVSFFGLNPASYIDNLKANHLTGPTYAWLDSSENLPEQSRVIVLSNGSSPLPNSNSQFSAIKRVLSKSQSVLWINIADDSIDSYPYVGVVNGLLRVMAAENPSIVYTSVSVSTGDLENDSSMEQILELHGTLLTKGESSLNAEYQIVDGTLSISRLIADNDLNERSLHVQTTDAQLLPIGDQPPLAASFATPGILSSVFFEEDTAFWKPLSDNQIEVRTVAVGLNWKDLAVCAGRLDLDNFSSECSGIVTNVGKEVTTFQVGEKVFGISKGKFGNYMRCHSSLVQHMHAENFTEMAAVPVVYMTALYSLINLGRVEAGEKILIQSASGGVGIAAINLARRLGADIWVTVGNQEKRAFLRDTTSPSIEAVKEATGGAGFDLILSMGSGDAGRFVDVGRVDVQNHATMALEVFKRNATFSSFDLGILIEDKPALCGKLLAEVTEMLHNGSLPPVSPIKTFGISQLAPALLYLSKGTHVGKVVITYDDHSSLINMVPPKSGVRFDSTAKYVLVGGLGGLGRSIISWMTERGARNFVTLSRSAPDQADSPFISSIAAQGYSLEHICCDVSHLSEVEAVIAQTSQSGVIKGIVHTAVSLQDKLFDSLTFSQWQRGLAVKVDGTINLHKASLHLPLDFFVLVSSNVAQVALPTQATYCASNNFQNEFARYRRSIGLPAMAVEFGLIEEAGDLGQNPVYHNATMRNGLYHTSEYAFLEHLDHVFANIGIDNQMSDWRRYDNRADGHLITALDPARLLELEKAQQGTASSELFSKARWHSDVRFSHIIRAMENLAALDEGATAKPHTPLNSSSDAQAALSEVDAIVGSKDIGEATLLVTKSIIARMADMLFISAEGIDATKGVAAYGMDSLIAAELRNWFVSTYKCTISFLKLLDTATSITELADIVIASRVEVVGKG</sequence>
<dbReference type="Gene3D" id="3.10.129.110">
    <property type="entry name" value="Polyketide synthase dehydratase"/>
    <property type="match status" value="1"/>
</dbReference>
<evidence type="ECO:0000259" key="11">
    <source>
        <dbReference type="PROSITE" id="PS52004"/>
    </source>
</evidence>
<feature type="active site" description="Proton acceptor; for dehydratase activity" evidence="8">
    <location>
        <position position="912"/>
    </location>
</feature>
<dbReference type="InterPro" id="IPR032821">
    <property type="entry name" value="PKS_assoc"/>
</dbReference>
<dbReference type="Gene3D" id="1.10.1200.10">
    <property type="entry name" value="ACP-like"/>
    <property type="match status" value="1"/>
</dbReference>
<dbReference type="InterPro" id="IPR049900">
    <property type="entry name" value="PKS_mFAS_DH"/>
</dbReference>
<dbReference type="SMART" id="SM00823">
    <property type="entry name" value="PKS_PP"/>
    <property type="match status" value="1"/>
</dbReference>
<evidence type="ECO:0000256" key="5">
    <source>
        <dbReference type="ARBA" id="ARBA00023002"/>
    </source>
</evidence>
<keyword evidence="2" id="KW-0597">Phosphoprotein</keyword>